<dbReference type="STRING" id="49186.SAMN05421647_105146"/>
<organism evidence="2 3">
    <name type="scientific">Marinobacterium stanieri</name>
    <dbReference type="NCBI Taxonomy" id="49186"/>
    <lineage>
        <taxon>Bacteria</taxon>
        <taxon>Pseudomonadati</taxon>
        <taxon>Pseudomonadota</taxon>
        <taxon>Gammaproteobacteria</taxon>
        <taxon>Oceanospirillales</taxon>
        <taxon>Oceanospirillaceae</taxon>
        <taxon>Marinobacterium</taxon>
    </lineage>
</organism>
<keyword evidence="1" id="KW-0732">Signal</keyword>
<sequence>MSSFVAKCLICMLPLALLAGAGSASAEQRLKVMASAYNSVADQTNDQPNITAWGDKLKPGMKVVAVSRDLIKKGLTHNTMIEIVGLPGRYRVLDKMHRRWDKKIDIYMGTDVDAALEWGVRPVEIRWVEDDS</sequence>
<dbReference type="CDD" id="cd22784">
    <property type="entry name" value="DPBB_MltA_YuiC-like"/>
    <property type="match status" value="1"/>
</dbReference>
<dbReference type="Proteomes" id="UP000186895">
    <property type="component" value="Unassembled WGS sequence"/>
</dbReference>
<name>A0A1N6T5M4_9GAMM</name>
<evidence type="ECO:0000313" key="3">
    <source>
        <dbReference type="Proteomes" id="UP000186895"/>
    </source>
</evidence>
<dbReference type="eggNOG" id="COG3584">
    <property type="taxonomic scope" value="Bacteria"/>
</dbReference>
<keyword evidence="3" id="KW-1185">Reference proteome</keyword>
<gene>
    <name evidence="2" type="ORF">SAMN05421647_105146</name>
</gene>
<dbReference type="EMBL" id="FTMN01000005">
    <property type="protein sequence ID" value="SIQ48613.1"/>
    <property type="molecule type" value="Genomic_DNA"/>
</dbReference>
<evidence type="ECO:0000256" key="1">
    <source>
        <dbReference type="SAM" id="SignalP"/>
    </source>
</evidence>
<dbReference type="AlphaFoldDB" id="A0A1N6T5M4"/>
<evidence type="ECO:0000313" key="2">
    <source>
        <dbReference type="EMBL" id="SIQ48613.1"/>
    </source>
</evidence>
<feature type="signal peptide" evidence="1">
    <location>
        <begin position="1"/>
        <end position="26"/>
    </location>
</feature>
<protein>
    <submittedName>
        <fullName evidence="2">3D (Asp-Asp-Asp) domain-containing protein</fullName>
    </submittedName>
</protein>
<accession>A0A1N6T5M4</accession>
<proteinExistence type="predicted"/>
<reference evidence="2 3" key="1">
    <citation type="submission" date="2017-01" db="EMBL/GenBank/DDBJ databases">
        <authorList>
            <person name="Mah S.A."/>
            <person name="Swanson W.J."/>
            <person name="Moy G.W."/>
            <person name="Vacquier V.D."/>
        </authorList>
    </citation>
    <scope>NUCLEOTIDE SEQUENCE [LARGE SCALE GENOMIC DNA]</scope>
    <source>
        <strain evidence="2 3">DSM 7027</strain>
    </source>
</reference>
<feature type="chain" id="PRO_5009938350" evidence="1">
    <location>
        <begin position="27"/>
        <end position="132"/>
    </location>
</feature>